<sequence>MDAGTCQQVVALLRLGLVRPASGGGESRANGGFGLWGVLSTSSQTWGSEWTQPLGWVLGQQQFIAAHARKMDAFLGGPAGASGHVADLFNSNARLALHAPLAVVKESADSLGINLVDALVG</sequence>
<comment type="caution">
    <text evidence="1">The sequence shown here is derived from an EMBL/GenBank/DDBJ whole genome shotgun (WGS) entry which is preliminary data.</text>
</comment>
<dbReference type="EMBL" id="AEYI02000187">
    <property type="protein sequence ID" value="KFG51263.1"/>
    <property type="molecule type" value="Genomic_DNA"/>
</dbReference>
<dbReference type="Proteomes" id="UP000028828">
    <property type="component" value="Unassembled WGS sequence"/>
</dbReference>
<evidence type="ECO:0000313" key="1">
    <source>
        <dbReference type="EMBL" id="KFG51263.1"/>
    </source>
</evidence>
<dbReference type="AlphaFoldDB" id="A0A086L3P5"/>
<gene>
    <name evidence="1" type="ORF">TGP89_418480</name>
</gene>
<evidence type="ECO:0000313" key="2">
    <source>
        <dbReference type="Proteomes" id="UP000028828"/>
    </source>
</evidence>
<dbReference type="VEuPathDB" id="ToxoDB:TGP89_418480"/>
<protein>
    <submittedName>
        <fullName evidence="1">Uncharacterized protein</fullName>
    </submittedName>
</protein>
<accession>A0A086L3P5</accession>
<name>A0A086L3P5_TOXGO</name>
<proteinExistence type="predicted"/>
<organism evidence="1 2">
    <name type="scientific">Toxoplasma gondii p89</name>
    <dbReference type="NCBI Taxonomy" id="943119"/>
    <lineage>
        <taxon>Eukaryota</taxon>
        <taxon>Sar</taxon>
        <taxon>Alveolata</taxon>
        <taxon>Apicomplexa</taxon>
        <taxon>Conoidasida</taxon>
        <taxon>Coccidia</taxon>
        <taxon>Eucoccidiorida</taxon>
        <taxon>Eimeriorina</taxon>
        <taxon>Sarcocystidae</taxon>
        <taxon>Toxoplasma</taxon>
    </lineage>
</organism>
<reference evidence="1 2" key="1">
    <citation type="submission" date="2014-03" db="EMBL/GenBank/DDBJ databases">
        <authorList>
            <person name="Sibley D."/>
            <person name="Venepally P."/>
            <person name="Karamycheva S."/>
            <person name="Hadjithomas M."/>
            <person name="Khan A."/>
            <person name="Brunk B."/>
            <person name="Roos D."/>
            <person name="Caler E."/>
            <person name="Lorenzi H."/>
        </authorList>
    </citation>
    <scope>NUCLEOTIDE SEQUENCE [LARGE SCALE GENOMIC DNA]</scope>
    <source>
        <strain evidence="2">p89</strain>
    </source>
</reference>